<dbReference type="AlphaFoldDB" id="A0A3G9GDY5"/>
<name>A0A3G9GDY5_9NEIS</name>
<dbReference type="InterPro" id="IPR003439">
    <property type="entry name" value="ABC_transporter-like_ATP-bd"/>
</dbReference>
<keyword evidence="3" id="KW-1003">Cell membrane</keyword>
<evidence type="ECO:0000256" key="3">
    <source>
        <dbReference type="ARBA" id="ARBA00022475"/>
    </source>
</evidence>
<keyword evidence="2" id="KW-0813">Transport</keyword>
<evidence type="ECO:0000256" key="2">
    <source>
        <dbReference type="ARBA" id="ARBA00022448"/>
    </source>
</evidence>
<dbReference type="InterPro" id="IPR052156">
    <property type="entry name" value="BCAA_Transport_ATP-bd_LivF"/>
</dbReference>
<evidence type="ECO:0000259" key="7">
    <source>
        <dbReference type="PROSITE" id="PS50893"/>
    </source>
</evidence>
<reference evidence="8 9" key="2">
    <citation type="journal article" date="2017" name="Genome Announc.">
        <title>Draft genome sequence of Aquitalea magnusonii strain H3, a plant growth-promoting bacterium of duckweed Lemna minor.</title>
        <authorList>
            <person name="Ishizawa H."/>
            <person name="Kuroda M."/>
            <person name="Ike M."/>
        </authorList>
    </citation>
    <scope>NUCLEOTIDE SEQUENCE [LARGE SCALE GENOMIC DNA]</scope>
    <source>
        <strain evidence="8 9">H3</strain>
    </source>
</reference>
<organism evidence="8 9">
    <name type="scientific">Aquitalea magnusonii</name>
    <dbReference type="NCBI Taxonomy" id="332411"/>
    <lineage>
        <taxon>Bacteria</taxon>
        <taxon>Pseudomonadati</taxon>
        <taxon>Pseudomonadota</taxon>
        <taxon>Betaproteobacteria</taxon>
        <taxon>Neisseriales</taxon>
        <taxon>Chromobacteriaceae</taxon>
        <taxon>Aquitalea</taxon>
    </lineage>
</organism>
<dbReference type="Pfam" id="PF00005">
    <property type="entry name" value="ABC_tran"/>
    <property type="match status" value="1"/>
</dbReference>
<dbReference type="Gene3D" id="3.40.50.300">
    <property type="entry name" value="P-loop containing nucleotide triphosphate hydrolases"/>
    <property type="match status" value="1"/>
</dbReference>
<keyword evidence="5 8" id="KW-0067">ATP-binding</keyword>
<dbReference type="GO" id="GO:0005524">
    <property type="term" value="F:ATP binding"/>
    <property type="evidence" value="ECO:0007669"/>
    <property type="project" value="UniProtKB-KW"/>
</dbReference>
<evidence type="ECO:0000256" key="6">
    <source>
        <dbReference type="ARBA" id="ARBA00022970"/>
    </source>
</evidence>
<proteinExistence type="inferred from homology"/>
<sequence>MALLEVENISVTLGGVPILREVSLTVEPQRIVTILGANGAGKTTLLRAISGIYPLGQGSIRFDGAPIHGQPAHRIVQSGLSHAPEGRQIFSSMTVRENLQLGAGAQRDWQRELAFVHDIFPILQQRSKQLAGTLSGGEQQMLCIGRALMARPRLLILDEPSLGLAPQFVQQIFRVIETIRQHGVTVVLVEQNARSALRIADDAYVLEHGRIALSGPAQQLMHDAAVQNAYLGAA</sequence>
<evidence type="ECO:0000256" key="1">
    <source>
        <dbReference type="ARBA" id="ARBA00005417"/>
    </source>
</evidence>
<evidence type="ECO:0000256" key="4">
    <source>
        <dbReference type="ARBA" id="ARBA00022741"/>
    </source>
</evidence>
<dbReference type="SMART" id="SM00382">
    <property type="entry name" value="AAA"/>
    <property type="match status" value="1"/>
</dbReference>
<dbReference type="PROSITE" id="PS50893">
    <property type="entry name" value="ABC_TRANSPORTER_2"/>
    <property type="match status" value="1"/>
</dbReference>
<dbReference type="PANTHER" id="PTHR43820">
    <property type="entry name" value="HIGH-AFFINITY BRANCHED-CHAIN AMINO ACID TRANSPORT ATP-BINDING PROTEIN LIVF"/>
    <property type="match status" value="1"/>
</dbReference>
<accession>A0A3G9GDY5</accession>
<dbReference type="Proteomes" id="UP000198290">
    <property type="component" value="Chromosome"/>
</dbReference>
<dbReference type="SUPFAM" id="SSF52540">
    <property type="entry name" value="P-loop containing nucleoside triphosphate hydrolases"/>
    <property type="match status" value="1"/>
</dbReference>
<reference evidence="9" key="3">
    <citation type="journal article" date="2017" name="Plant Physiol. Biochem.">
        <title>Differential oxidative and antioxidative response of duckweed Lemna minor toward plant growth promoting/inhibiting bacteria.</title>
        <authorList>
            <person name="Ishizawa H."/>
            <person name="Kuroda M."/>
            <person name="Morikawa M."/>
            <person name="Ike M."/>
        </authorList>
    </citation>
    <scope>NUCLEOTIDE SEQUENCE [LARGE SCALE GENOMIC DNA]</scope>
    <source>
        <strain evidence="9">H3</strain>
    </source>
</reference>
<keyword evidence="6" id="KW-0029">Amino-acid transport</keyword>
<dbReference type="GO" id="GO:0015658">
    <property type="term" value="F:branched-chain amino acid transmembrane transporter activity"/>
    <property type="evidence" value="ECO:0007669"/>
    <property type="project" value="TreeGrafter"/>
</dbReference>
<feature type="domain" description="ABC transporter" evidence="7">
    <location>
        <begin position="4"/>
        <end position="233"/>
    </location>
</feature>
<evidence type="ECO:0000313" key="8">
    <source>
        <dbReference type="EMBL" id="BBF85013.1"/>
    </source>
</evidence>
<dbReference type="InterPro" id="IPR027417">
    <property type="entry name" value="P-loop_NTPase"/>
</dbReference>
<dbReference type="CDD" id="cd03224">
    <property type="entry name" value="ABC_TM1139_LivF_branched"/>
    <property type="match status" value="1"/>
</dbReference>
<dbReference type="GO" id="GO:0015807">
    <property type="term" value="P:L-amino acid transport"/>
    <property type="evidence" value="ECO:0007669"/>
    <property type="project" value="TreeGrafter"/>
</dbReference>
<dbReference type="KEGG" id="amah:DLM_1389"/>
<keyword evidence="3" id="KW-0472">Membrane</keyword>
<evidence type="ECO:0000313" key="9">
    <source>
        <dbReference type="Proteomes" id="UP000198290"/>
    </source>
</evidence>
<dbReference type="InterPro" id="IPR017871">
    <property type="entry name" value="ABC_transporter-like_CS"/>
</dbReference>
<comment type="similarity">
    <text evidence="1">Belongs to the ABC transporter superfamily.</text>
</comment>
<protein>
    <submittedName>
        <fullName evidence="8">Branched-chain amino acid transport ATP-binding protein LivF</fullName>
    </submittedName>
</protein>
<dbReference type="GO" id="GO:0016887">
    <property type="term" value="F:ATP hydrolysis activity"/>
    <property type="evidence" value="ECO:0007669"/>
    <property type="project" value="InterPro"/>
</dbReference>
<evidence type="ECO:0000256" key="5">
    <source>
        <dbReference type="ARBA" id="ARBA00022840"/>
    </source>
</evidence>
<keyword evidence="4" id="KW-0547">Nucleotide-binding</keyword>
<dbReference type="PROSITE" id="PS00211">
    <property type="entry name" value="ABC_TRANSPORTER_1"/>
    <property type="match status" value="1"/>
</dbReference>
<dbReference type="PANTHER" id="PTHR43820:SF4">
    <property type="entry name" value="HIGH-AFFINITY BRANCHED-CHAIN AMINO ACID TRANSPORT ATP-BINDING PROTEIN LIVF"/>
    <property type="match status" value="1"/>
</dbReference>
<dbReference type="EMBL" id="AP018823">
    <property type="protein sequence ID" value="BBF85013.1"/>
    <property type="molecule type" value="Genomic_DNA"/>
</dbReference>
<reference evidence="9" key="1">
    <citation type="journal article" date="2017" name="Biotechnol. Biofuels">
        <title>Evaluation of environmental bacterial communities as a factor affecting the growth of duckweed Lemna minor.</title>
        <authorList>
            <person name="Ishizawa H."/>
            <person name="Kuroda M."/>
            <person name="Morikawa M."/>
            <person name="Ike M."/>
        </authorList>
    </citation>
    <scope>NUCLEOTIDE SEQUENCE [LARGE SCALE GENOMIC DNA]</scope>
    <source>
        <strain evidence="9">H3</strain>
    </source>
</reference>
<gene>
    <name evidence="8" type="ORF">DLM_1389</name>
</gene>
<keyword evidence="9" id="KW-1185">Reference proteome</keyword>
<dbReference type="InterPro" id="IPR003593">
    <property type="entry name" value="AAA+_ATPase"/>
</dbReference>